<dbReference type="InterPro" id="IPR013785">
    <property type="entry name" value="Aldolase_TIM"/>
</dbReference>
<proteinExistence type="inferred from homology"/>
<evidence type="ECO:0000256" key="2">
    <source>
        <dbReference type="PIRNR" id="PIRNR001365"/>
    </source>
</evidence>
<accession>A0ABX0JGG4</accession>
<comment type="similarity">
    <text evidence="2">Belongs to the DapA family.</text>
</comment>
<evidence type="ECO:0000256" key="1">
    <source>
        <dbReference type="ARBA" id="ARBA00023239"/>
    </source>
</evidence>
<name>A0ABX0JGG4_9BACL</name>
<dbReference type="PANTHER" id="PTHR42849">
    <property type="entry name" value="N-ACETYLNEURAMINATE LYASE"/>
    <property type="match status" value="1"/>
</dbReference>
<dbReference type="Pfam" id="PF00701">
    <property type="entry name" value="DHDPS"/>
    <property type="match status" value="1"/>
</dbReference>
<sequence>MKDYSLSKYSGIIPAMTSCYNAAGEIDITATRKMTRFLIDKGVNGLYIGGSSGEGLIQSVDERKQMLEAVLEEANGEIVIIGHIGAINTKDSIELAIHAEQAGADAISAVPPFYYRCSDNGVQRHWNAIMESCSLPFIIYHIPSTTGFSLTPVLLREMIKNPQVIGVKISTSSSYELQQFKAIGGKDFLIFNGPDEQFIAGRIMGASAGIGGTYGVMPELFVKLEQLFRERRLEEATLLQGKINDIITLLLALPIHGALKEIIKLRGIDCGGVRAPLEMVSADQQQAIIHIHQKIMSYIQEYEGEIQQEHHLIQEGQE</sequence>
<reference evidence="3" key="1">
    <citation type="submission" date="2020-03" db="EMBL/GenBank/DDBJ databases">
        <title>Draft sequencing of Paenibacilllus sp. S3N08.</title>
        <authorList>
            <person name="Kim D.-U."/>
        </authorList>
    </citation>
    <scope>NUCLEOTIDE SEQUENCE</scope>
    <source>
        <strain evidence="3">S3N08</strain>
    </source>
</reference>
<dbReference type="PROSITE" id="PS51257">
    <property type="entry name" value="PROKAR_LIPOPROTEIN"/>
    <property type="match status" value="1"/>
</dbReference>
<comment type="caution">
    <text evidence="3">The sequence shown here is derived from an EMBL/GenBank/DDBJ whole genome shotgun (WGS) entry which is preliminary data.</text>
</comment>
<dbReference type="PANTHER" id="PTHR42849:SF1">
    <property type="entry name" value="N-ACETYLNEURAMINATE LYASE"/>
    <property type="match status" value="1"/>
</dbReference>
<dbReference type="InterPro" id="IPR002220">
    <property type="entry name" value="DapA-like"/>
</dbReference>
<evidence type="ECO:0000313" key="4">
    <source>
        <dbReference type="Proteomes" id="UP001165962"/>
    </source>
</evidence>
<dbReference type="EMBL" id="JAAOIW010000009">
    <property type="protein sequence ID" value="NHN32760.1"/>
    <property type="molecule type" value="Genomic_DNA"/>
</dbReference>
<evidence type="ECO:0000313" key="3">
    <source>
        <dbReference type="EMBL" id="NHN32760.1"/>
    </source>
</evidence>
<dbReference type="PRINTS" id="PR00146">
    <property type="entry name" value="DHPICSNTHASE"/>
</dbReference>
<dbReference type="PIRSF" id="PIRSF001365">
    <property type="entry name" value="DHDPS"/>
    <property type="match status" value="1"/>
</dbReference>
<dbReference type="RefSeq" id="WP_166153060.1">
    <property type="nucleotide sequence ID" value="NZ_JAAOIW010000009.1"/>
</dbReference>
<dbReference type="Proteomes" id="UP001165962">
    <property type="component" value="Unassembled WGS sequence"/>
</dbReference>
<dbReference type="SMART" id="SM01130">
    <property type="entry name" value="DHDPS"/>
    <property type="match status" value="1"/>
</dbReference>
<dbReference type="GO" id="GO:0016829">
    <property type="term" value="F:lyase activity"/>
    <property type="evidence" value="ECO:0007669"/>
    <property type="project" value="UniProtKB-KW"/>
</dbReference>
<organism evidence="3 4">
    <name type="scientific">Paenibacillus agricola</name>
    <dbReference type="NCBI Taxonomy" id="2716264"/>
    <lineage>
        <taxon>Bacteria</taxon>
        <taxon>Bacillati</taxon>
        <taxon>Bacillota</taxon>
        <taxon>Bacilli</taxon>
        <taxon>Bacillales</taxon>
        <taxon>Paenibacillaceae</taxon>
        <taxon>Paenibacillus</taxon>
    </lineage>
</organism>
<keyword evidence="4" id="KW-1185">Reference proteome</keyword>
<dbReference type="Gene3D" id="3.20.20.70">
    <property type="entry name" value="Aldolase class I"/>
    <property type="match status" value="1"/>
</dbReference>
<keyword evidence="1 2" id="KW-0456">Lyase</keyword>
<gene>
    <name evidence="3" type="ORF">G9U52_23350</name>
</gene>
<dbReference type="SUPFAM" id="SSF51569">
    <property type="entry name" value="Aldolase"/>
    <property type="match status" value="1"/>
</dbReference>
<protein>
    <submittedName>
        <fullName evidence="3">N-acetylneuraminate lyase</fullName>
    </submittedName>
</protein>